<keyword evidence="5" id="KW-1185">Reference proteome</keyword>
<feature type="transmembrane region" description="Helical" evidence="2">
    <location>
        <begin position="93"/>
        <end position="111"/>
    </location>
</feature>
<keyword evidence="3" id="KW-0732">Signal</keyword>
<dbReference type="EMBL" id="CP099397">
    <property type="protein sequence ID" value="USR41503.1"/>
    <property type="molecule type" value="Genomic_DNA"/>
</dbReference>
<keyword evidence="1" id="KW-0175">Coiled coil</keyword>
<dbReference type="GO" id="GO:0003743">
    <property type="term" value="F:translation initiation factor activity"/>
    <property type="evidence" value="ECO:0007669"/>
    <property type="project" value="UniProtKB-KW"/>
</dbReference>
<evidence type="ECO:0000256" key="1">
    <source>
        <dbReference type="SAM" id="Coils"/>
    </source>
</evidence>
<reference evidence="4" key="1">
    <citation type="submission" date="2022-06" db="EMBL/GenBank/DDBJ databases">
        <title>Complete genome of Pseudomonas hydrolytica DSWY01T.</title>
        <authorList>
            <person name="Jung J."/>
            <person name="Jeon C.O."/>
        </authorList>
    </citation>
    <scope>NUCLEOTIDE SEQUENCE</scope>
    <source>
        <strain evidence="4">DSWY01</strain>
    </source>
</reference>
<keyword evidence="2" id="KW-0812">Transmembrane</keyword>
<keyword evidence="4" id="KW-0648">Protein biosynthesis</keyword>
<dbReference type="Proteomes" id="UP001054897">
    <property type="component" value="Chromosome"/>
</dbReference>
<gene>
    <name evidence="4" type="ORF">L1F06_008770</name>
</gene>
<protein>
    <submittedName>
        <fullName evidence="4">Translation initiation factor 2 (IF-2, GTPase)</fullName>
    </submittedName>
</protein>
<sequence>MRSITLSLLATLLLTCALAQAEEETTPPAAAPSTEAQALQERLVQSEQLRNEEAAGNAAQLQRLRQENQRLRLQLKESQAQTQPALLSEEQTWFALGAGLSLISVLLGALLRGSRKTRREWIN</sequence>
<evidence type="ECO:0000256" key="3">
    <source>
        <dbReference type="SAM" id="SignalP"/>
    </source>
</evidence>
<dbReference type="GeneID" id="300081059"/>
<keyword evidence="4" id="KW-0396">Initiation factor</keyword>
<proteinExistence type="predicted"/>
<name>A0ABY5AF03_9GAMM</name>
<keyword evidence="2" id="KW-0472">Membrane</keyword>
<evidence type="ECO:0000313" key="4">
    <source>
        <dbReference type="EMBL" id="USR41503.1"/>
    </source>
</evidence>
<accession>A0ABY5AF03</accession>
<organism evidence="4 5">
    <name type="scientific">Ectopseudomonas hydrolytica</name>
    <dbReference type="NCBI Taxonomy" id="2493633"/>
    <lineage>
        <taxon>Bacteria</taxon>
        <taxon>Pseudomonadati</taxon>
        <taxon>Pseudomonadota</taxon>
        <taxon>Gammaproteobacteria</taxon>
        <taxon>Pseudomonadales</taxon>
        <taxon>Pseudomonadaceae</taxon>
        <taxon>Ectopseudomonas</taxon>
    </lineage>
</organism>
<feature type="coiled-coil region" evidence="1">
    <location>
        <begin position="44"/>
        <end position="81"/>
    </location>
</feature>
<evidence type="ECO:0000313" key="5">
    <source>
        <dbReference type="Proteomes" id="UP001054897"/>
    </source>
</evidence>
<dbReference type="RefSeq" id="WP_129483577.1">
    <property type="nucleotide sequence ID" value="NZ_CP099397.1"/>
</dbReference>
<feature type="chain" id="PRO_5047390367" evidence="3">
    <location>
        <begin position="22"/>
        <end position="123"/>
    </location>
</feature>
<feature type="signal peptide" evidence="3">
    <location>
        <begin position="1"/>
        <end position="21"/>
    </location>
</feature>
<keyword evidence="2" id="KW-1133">Transmembrane helix</keyword>
<evidence type="ECO:0000256" key="2">
    <source>
        <dbReference type="SAM" id="Phobius"/>
    </source>
</evidence>